<protein>
    <submittedName>
        <fullName evidence="6">Flagellar hook-associated protein FlgL</fullName>
    </submittedName>
</protein>
<dbReference type="InterPro" id="IPR046358">
    <property type="entry name" value="Flagellin_C"/>
</dbReference>
<gene>
    <name evidence="6" type="primary">flgL</name>
    <name evidence="6" type="ORF">H0486_15085</name>
</gene>
<dbReference type="EMBL" id="JACEGA010000001">
    <property type="protein sequence ID" value="MBB2184202.1"/>
    <property type="molecule type" value="Genomic_DNA"/>
</dbReference>
<dbReference type="InterPro" id="IPR001492">
    <property type="entry name" value="Flagellin"/>
</dbReference>
<evidence type="ECO:0000256" key="2">
    <source>
        <dbReference type="ARBA" id="ARBA00005709"/>
    </source>
</evidence>
<dbReference type="Pfam" id="PF00669">
    <property type="entry name" value="Flagellin_N"/>
    <property type="match status" value="1"/>
</dbReference>
<feature type="domain" description="Flagellin C-terminal" evidence="5">
    <location>
        <begin position="425"/>
        <end position="499"/>
    </location>
</feature>
<dbReference type="PANTHER" id="PTHR42792">
    <property type="entry name" value="FLAGELLIN"/>
    <property type="match status" value="1"/>
</dbReference>
<dbReference type="NCBIfam" id="TIGR02550">
    <property type="entry name" value="flagell_flgL"/>
    <property type="match status" value="1"/>
</dbReference>
<dbReference type="PANTHER" id="PTHR42792:SF1">
    <property type="entry name" value="FLAGELLAR HOOK-ASSOCIATED PROTEIN 3"/>
    <property type="match status" value="1"/>
</dbReference>
<keyword evidence="7" id="KW-1185">Reference proteome</keyword>
<dbReference type="AlphaFoldDB" id="A0A839K4T5"/>
<keyword evidence="6" id="KW-0966">Cell projection</keyword>
<dbReference type="RefSeq" id="WP_228353794.1">
    <property type="nucleotide sequence ID" value="NZ_JACEGA010000001.1"/>
</dbReference>
<reference evidence="6 7" key="1">
    <citation type="submission" date="2020-07" db="EMBL/GenBank/DDBJ databases">
        <title>Characterization and genome sequencing of isolate MD1, a novel member within the family Lachnospiraceae.</title>
        <authorList>
            <person name="Rettenmaier R."/>
            <person name="Di Bello L."/>
            <person name="Zinser C."/>
            <person name="Scheitz K."/>
            <person name="Liebl W."/>
            <person name="Zverlov V."/>
        </authorList>
    </citation>
    <scope>NUCLEOTIDE SEQUENCE [LARGE SCALE GENOMIC DNA]</scope>
    <source>
        <strain evidence="6 7">MD1</strain>
    </source>
</reference>
<comment type="subcellular location">
    <subcellularLocation>
        <location evidence="1">Bacterial flagellum</location>
    </subcellularLocation>
</comment>
<organism evidence="6 7">
    <name type="scientific">Variimorphobacter saccharofermentans</name>
    <dbReference type="NCBI Taxonomy" id="2755051"/>
    <lineage>
        <taxon>Bacteria</taxon>
        <taxon>Bacillati</taxon>
        <taxon>Bacillota</taxon>
        <taxon>Clostridia</taxon>
        <taxon>Lachnospirales</taxon>
        <taxon>Lachnospiraceae</taxon>
        <taxon>Variimorphobacter</taxon>
    </lineage>
</organism>
<name>A0A839K4T5_9FIRM</name>
<evidence type="ECO:0000259" key="4">
    <source>
        <dbReference type="Pfam" id="PF00669"/>
    </source>
</evidence>
<comment type="caution">
    <text evidence="6">The sequence shown here is derived from an EMBL/GenBank/DDBJ whole genome shotgun (WGS) entry which is preliminary data.</text>
</comment>
<evidence type="ECO:0000313" key="6">
    <source>
        <dbReference type="EMBL" id="MBB2184202.1"/>
    </source>
</evidence>
<comment type="similarity">
    <text evidence="2">Belongs to the bacterial flagellin family.</text>
</comment>
<keyword evidence="3" id="KW-0975">Bacterial flagellum</keyword>
<dbReference type="GO" id="GO:0009424">
    <property type="term" value="C:bacterial-type flagellum hook"/>
    <property type="evidence" value="ECO:0007669"/>
    <property type="project" value="InterPro"/>
</dbReference>
<keyword evidence="6" id="KW-0282">Flagellum</keyword>
<feature type="domain" description="Flagellin N-terminal" evidence="4">
    <location>
        <begin position="3"/>
        <end position="141"/>
    </location>
</feature>
<dbReference type="Gene3D" id="1.20.1330.10">
    <property type="entry name" value="f41 fragment of flagellin, N-terminal domain"/>
    <property type="match status" value="2"/>
</dbReference>
<dbReference type="Pfam" id="PF00700">
    <property type="entry name" value="Flagellin_C"/>
    <property type="match status" value="1"/>
</dbReference>
<keyword evidence="6" id="KW-0969">Cilium</keyword>
<evidence type="ECO:0000256" key="1">
    <source>
        <dbReference type="ARBA" id="ARBA00004365"/>
    </source>
</evidence>
<dbReference type="GO" id="GO:0005198">
    <property type="term" value="F:structural molecule activity"/>
    <property type="evidence" value="ECO:0007669"/>
    <property type="project" value="InterPro"/>
</dbReference>
<evidence type="ECO:0000259" key="5">
    <source>
        <dbReference type="Pfam" id="PF00700"/>
    </source>
</evidence>
<dbReference type="GO" id="GO:0071973">
    <property type="term" value="P:bacterial-type flagellum-dependent cell motility"/>
    <property type="evidence" value="ECO:0007669"/>
    <property type="project" value="InterPro"/>
</dbReference>
<dbReference type="InterPro" id="IPR013384">
    <property type="entry name" value="Flagell_FlgL"/>
</dbReference>
<dbReference type="Proteomes" id="UP000574276">
    <property type="component" value="Unassembled WGS sequence"/>
</dbReference>
<evidence type="ECO:0000256" key="3">
    <source>
        <dbReference type="ARBA" id="ARBA00023143"/>
    </source>
</evidence>
<proteinExistence type="inferred from homology"/>
<dbReference type="InterPro" id="IPR001029">
    <property type="entry name" value="Flagellin_N"/>
</dbReference>
<dbReference type="SUPFAM" id="SSF64518">
    <property type="entry name" value="Phase 1 flagellin"/>
    <property type="match status" value="1"/>
</dbReference>
<evidence type="ECO:0000313" key="7">
    <source>
        <dbReference type="Proteomes" id="UP000574276"/>
    </source>
</evidence>
<sequence>MRITNKMMTNNMMSNINRNKLHMSKLEEQYATGKKIQKPSDDPIITVRALKLRTNLTEIEQYHEKNIPDAMSWMEVTESALDTVNDILQQINTYCVQGSSDTLTPKDRSFIVQNLEQMKEQIYQEGNSNYAGRYVFSGYKTDSSLTFMENAPTLNYSITEDFDAEQIQILNKVNGRYLGSDIDGTSPLTDAPELISNYRIQLAYNNTSKTEPVVVRLYDKNPDGTMSERLPSLTIAPISANDPSAYSPAATDAHYIYETGEIIFGESVYNDIRTADKISVEYDKSGFQRGDLKPEHFFNCTMSDSLTPEKDPVIFERDMKEGQKIQYEVNFNQKLTINTEAKDAFSPTIGRRIEDILNAVNDVVETEKNIAELEKRLSDNSLSDADREYYEKLKEMMNTQLGLEKEVMQQAFAKGMTVSAKEQDRVNAAVADLGSRYVRLELTENRLSSQKVDFEELLSQNEDVDLVDTIVKYNVADTIYKSSLNAASRVVQNTLLDFL</sequence>
<accession>A0A839K4T5</accession>